<evidence type="ECO:0000313" key="2">
    <source>
        <dbReference type="Proteomes" id="UP000887159"/>
    </source>
</evidence>
<name>A0A8X6R6T8_TRICX</name>
<keyword evidence="2" id="KW-1185">Reference proteome</keyword>
<comment type="caution">
    <text evidence="1">The sequence shown here is derived from an EMBL/GenBank/DDBJ whole genome shotgun (WGS) entry which is preliminary data.</text>
</comment>
<accession>A0A8X6R6T8</accession>
<dbReference type="Proteomes" id="UP000887159">
    <property type="component" value="Unassembled WGS sequence"/>
</dbReference>
<organism evidence="1 2">
    <name type="scientific">Trichonephila clavipes</name>
    <name type="common">Golden silk orbweaver</name>
    <name type="synonym">Nephila clavipes</name>
    <dbReference type="NCBI Taxonomy" id="2585209"/>
    <lineage>
        <taxon>Eukaryota</taxon>
        <taxon>Metazoa</taxon>
        <taxon>Ecdysozoa</taxon>
        <taxon>Arthropoda</taxon>
        <taxon>Chelicerata</taxon>
        <taxon>Arachnida</taxon>
        <taxon>Araneae</taxon>
        <taxon>Araneomorphae</taxon>
        <taxon>Entelegynae</taxon>
        <taxon>Araneoidea</taxon>
        <taxon>Nephilidae</taxon>
        <taxon>Trichonephila</taxon>
    </lineage>
</organism>
<gene>
    <name evidence="1" type="ORF">TNCV_2562501</name>
</gene>
<dbReference type="EMBL" id="BMAU01021007">
    <property type="protein sequence ID" value="GFX86361.1"/>
    <property type="molecule type" value="Genomic_DNA"/>
</dbReference>
<dbReference type="AlphaFoldDB" id="A0A8X6R6T8"/>
<reference evidence="1" key="1">
    <citation type="submission" date="2020-08" db="EMBL/GenBank/DDBJ databases">
        <title>Multicomponent nature underlies the extraordinary mechanical properties of spider dragline silk.</title>
        <authorList>
            <person name="Kono N."/>
            <person name="Nakamura H."/>
            <person name="Mori M."/>
            <person name="Yoshida Y."/>
            <person name="Ohtoshi R."/>
            <person name="Malay A.D."/>
            <person name="Moran D.A.P."/>
            <person name="Tomita M."/>
            <person name="Numata K."/>
            <person name="Arakawa K."/>
        </authorList>
    </citation>
    <scope>NUCLEOTIDE SEQUENCE</scope>
</reference>
<proteinExistence type="predicted"/>
<protein>
    <submittedName>
        <fullName evidence="1">Uncharacterized protein</fullName>
    </submittedName>
</protein>
<evidence type="ECO:0000313" key="1">
    <source>
        <dbReference type="EMBL" id="GFX86361.1"/>
    </source>
</evidence>
<sequence>MFSSIPMNSKGDLMSNLRHPFEAARRLLVTGLVILDLSQVTSMTPEPAPSLQITIGQWGGLEASTDCMCITSYMPDLQGMRRGCGSPVVKVSDHGRSSSPVPLKTRHVGARCTLNLSRTQTSSRGCGVVVRRGSASSSAVLVT</sequence>